<keyword evidence="1 3" id="KW-0808">Transferase</keyword>
<organism evidence="6 7">
    <name type="scientific">Saccoglossus kowalevskii</name>
    <name type="common">Acorn worm</name>
    <dbReference type="NCBI Taxonomy" id="10224"/>
    <lineage>
        <taxon>Eukaryota</taxon>
        <taxon>Metazoa</taxon>
        <taxon>Hemichordata</taxon>
        <taxon>Enteropneusta</taxon>
        <taxon>Harrimaniidae</taxon>
        <taxon>Saccoglossus</taxon>
    </lineage>
</organism>
<feature type="region of interest" description="Disordered" evidence="4">
    <location>
        <begin position="233"/>
        <end position="330"/>
    </location>
</feature>
<protein>
    <recommendedName>
        <fullName evidence="3">Alpha-tubulin N-acetyltransferase</fullName>
        <shortName evidence="3">Alpha-TAT</shortName>
        <shortName evidence="3">TAT</shortName>
        <ecNumber evidence="3">2.3.1.108</ecNumber>
    </recommendedName>
    <alternativeName>
        <fullName evidence="3">Acetyltransferase mec-17 homolog</fullName>
    </alternativeName>
</protein>
<dbReference type="SUPFAM" id="SSF55729">
    <property type="entry name" value="Acyl-CoA N-acyltransferases (Nat)"/>
    <property type="match status" value="1"/>
</dbReference>
<evidence type="ECO:0000256" key="4">
    <source>
        <dbReference type="SAM" id="MobiDB-lite"/>
    </source>
</evidence>
<dbReference type="InterPro" id="IPR038746">
    <property type="entry name" value="Atat"/>
</dbReference>
<feature type="compositionally biased region" description="Polar residues" evidence="4">
    <location>
        <begin position="279"/>
        <end position="308"/>
    </location>
</feature>
<evidence type="ECO:0000313" key="7">
    <source>
        <dbReference type="RefSeq" id="XP_006818422.1"/>
    </source>
</evidence>
<dbReference type="CDD" id="cd04301">
    <property type="entry name" value="NAT_SF"/>
    <property type="match status" value="1"/>
</dbReference>
<feature type="region of interest" description="Disordered" evidence="4">
    <location>
        <begin position="363"/>
        <end position="403"/>
    </location>
</feature>
<feature type="compositionally biased region" description="Polar residues" evidence="4">
    <location>
        <begin position="363"/>
        <end position="401"/>
    </location>
</feature>
<dbReference type="InterPro" id="IPR016181">
    <property type="entry name" value="Acyl_CoA_acyltransferase"/>
</dbReference>
<dbReference type="Pfam" id="PF05301">
    <property type="entry name" value="Acetyltransf_16"/>
    <property type="match status" value="1"/>
</dbReference>
<comment type="catalytic activity">
    <reaction evidence="3">
        <text>L-lysyl-[alpha-tubulin] + acetyl-CoA = N(6)-acetyl-L-lysyl-[alpha-tubulin] + CoA + H(+)</text>
        <dbReference type="Rhea" id="RHEA:15277"/>
        <dbReference type="Rhea" id="RHEA-COMP:11278"/>
        <dbReference type="Rhea" id="RHEA-COMP:11279"/>
        <dbReference type="ChEBI" id="CHEBI:15378"/>
        <dbReference type="ChEBI" id="CHEBI:29969"/>
        <dbReference type="ChEBI" id="CHEBI:57287"/>
        <dbReference type="ChEBI" id="CHEBI:57288"/>
        <dbReference type="ChEBI" id="CHEBI:61930"/>
        <dbReference type="EC" id="2.3.1.108"/>
    </reaction>
</comment>
<evidence type="ECO:0000259" key="5">
    <source>
        <dbReference type="PROSITE" id="PS51730"/>
    </source>
</evidence>
<feature type="compositionally biased region" description="Polar residues" evidence="4">
    <location>
        <begin position="316"/>
        <end position="325"/>
    </location>
</feature>
<feature type="binding site" evidence="3">
    <location>
        <begin position="116"/>
        <end position="129"/>
    </location>
    <ligand>
        <name>acetyl-CoA</name>
        <dbReference type="ChEBI" id="CHEBI:57288"/>
    </ligand>
</feature>
<comment type="function">
    <text evidence="3">Specifically acetylates 'Lys-40' in alpha-tubulin on the lumenal side of microtubules. Promotes microtubule destabilization and accelerates microtubule dynamics; this activity may be independent of acetylation activity. Acetylates alpha-tubulin with a slow enzymatic rate, due to a catalytic site that is not optimized for acetyl transfer. Enters the microtubule through each end and diffuses quickly throughout the lumen of microtubules. Acetylates only long/old microtubules because of its slow acetylation rate since it does not have time to act on dynamically unstable microtubules before the enzyme is released.</text>
</comment>
<dbReference type="HAMAP" id="MF_03130">
    <property type="entry name" value="mec17"/>
    <property type="match status" value="1"/>
</dbReference>
<keyword evidence="6" id="KW-1185">Reference proteome</keyword>
<dbReference type="Proteomes" id="UP000694865">
    <property type="component" value="Unplaced"/>
</dbReference>
<keyword evidence="2 3" id="KW-0012">Acyltransferase</keyword>
<sequence length="464" mass="51173">MEFKFNVNPVLGDAISVFDGAVMPYRKHSSDSSNQLFTIIDEMGRSSAKAQGLRGPITSASKLRLSDHRLYVMKDAESNKGLGAVIGILKVGRKRLFIVDIHNTQNEMEPLCVLDFYVHESCQRKGYGKKLFEYMLKAESVRPQHLAIDRPSSKFTSFLMKHYKLRTTISQVNHFVVFDGFFSGQPDFVYVRKKSRFSVNKRPPLPPRAHSRDGYASRIPEVSADILNNVRPVSGSAGVDRSTTQNTAGNILQTPQRPHSRQSVSSQGLGAQANKYSRYGNNPLSTPPATRRQNSYTKPSDSAFTRNSPILGGSSGSVVPSNTVVTRDATPPFGRAANFELNTHLQTQTRDGHLKLAPTATVVTQNTSSPSSAGVTMETTLPGTKTQSAGTTPTSQKTSIGRSEEAMRNVDEAGNYCLSNQEKRVAMDSSWNVLGVPPRHPTTATNNPQYYNSRNSHWAANRFW</sequence>
<evidence type="ECO:0000256" key="1">
    <source>
        <dbReference type="ARBA" id="ARBA00022679"/>
    </source>
</evidence>
<evidence type="ECO:0000256" key="2">
    <source>
        <dbReference type="ARBA" id="ARBA00023315"/>
    </source>
</evidence>
<dbReference type="RefSeq" id="XP_006818422.1">
    <property type="nucleotide sequence ID" value="XM_006818359.1"/>
</dbReference>
<gene>
    <name evidence="7" type="primary">LOC100372923</name>
</gene>
<dbReference type="InterPro" id="IPR007965">
    <property type="entry name" value="GNAT_ATAT"/>
</dbReference>
<dbReference type="GeneID" id="100372923"/>
<feature type="domain" description="N-acetyltransferase" evidence="5">
    <location>
        <begin position="1"/>
        <end position="182"/>
    </location>
</feature>
<dbReference type="PANTHER" id="PTHR12327:SF0">
    <property type="entry name" value="ALPHA-TUBULIN N-ACETYLTRANSFERASE 1"/>
    <property type="match status" value="1"/>
</dbReference>
<dbReference type="Gene3D" id="3.40.630.30">
    <property type="match status" value="1"/>
</dbReference>
<dbReference type="PANTHER" id="PTHR12327">
    <property type="entry name" value="ALPHA-TUBULIN N-ACETYLTRANSFERASE 1"/>
    <property type="match status" value="1"/>
</dbReference>
<evidence type="ECO:0000256" key="3">
    <source>
        <dbReference type="HAMAP-Rule" id="MF_03130"/>
    </source>
</evidence>
<accession>A0ABM0MEI1</accession>
<dbReference type="PROSITE" id="PS51730">
    <property type="entry name" value="GNAT_ATAT"/>
    <property type="match status" value="1"/>
</dbReference>
<reference evidence="7" key="1">
    <citation type="submission" date="2025-08" db="UniProtKB">
        <authorList>
            <consortium name="RefSeq"/>
        </authorList>
    </citation>
    <scope>IDENTIFICATION</scope>
    <source>
        <tissue evidence="7">Testes</tissue>
    </source>
</reference>
<evidence type="ECO:0000313" key="6">
    <source>
        <dbReference type="Proteomes" id="UP000694865"/>
    </source>
</evidence>
<feature type="binding site" evidence="3">
    <location>
        <begin position="152"/>
        <end position="161"/>
    </location>
    <ligand>
        <name>acetyl-CoA</name>
        <dbReference type="ChEBI" id="CHEBI:57288"/>
    </ligand>
</feature>
<feature type="site" description="Crucial for catalytic activity" evidence="3">
    <location>
        <position position="51"/>
    </location>
</feature>
<dbReference type="EC" id="2.3.1.108" evidence="3"/>
<name>A0ABM0MEI1_SACKO</name>
<proteinExistence type="inferred from homology"/>
<feature type="compositionally biased region" description="Polar residues" evidence="4">
    <location>
        <begin position="241"/>
        <end position="269"/>
    </location>
</feature>
<comment type="similarity">
    <text evidence="3">Belongs to the acetyltransferase ATAT1 family.</text>
</comment>